<keyword evidence="8" id="KW-1185">Reference proteome</keyword>
<sequence length="378" mass="40963">MRRSRKAAALALALALLAAAQPQPPDTLAAIGAILPPFVSDHFDELVKAASASCEAIPQQLLFSRGSAALAPGAPLLRYGRGGRRALTPAGAAARVRRGDALVLYVPGWWNTPADASSRALVTALLTKHAAVHLLDTRLFFCRGYVTAVSNIIPLSHMLFNFFKRLHKSGYPLSSIHIIGFSLGAHVAGLTGKLVKRNLNATVGRITALDPARPCFARGEYRLDKDDAAFVQVIHSSTGVLGIAEPLGHADVYVNGVGGKHPECAGRSISLECDHARAWQLYSASAMNERSLMGRRCASWDELQQEACSGRETVLGYSCSPSAQGMFLFKSQEGSEPQFRQRELHVFNLFNLLSWPFRGWQSTQLPETSTPNYNNKMA</sequence>
<evidence type="ECO:0000259" key="6">
    <source>
        <dbReference type="Pfam" id="PF00151"/>
    </source>
</evidence>
<dbReference type="Proteomes" id="UP001231518">
    <property type="component" value="Chromosome 20"/>
</dbReference>
<comment type="caution">
    <text evidence="7">The sequence shown here is derived from an EMBL/GenBank/DDBJ whole genome shotgun (WGS) entry which is preliminary data.</text>
</comment>
<dbReference type="PANTHER" id="PTHR11610">
    <property type="entry name" value="LIPASE"/>
    <property type="match status" value="1"/>
</dbReference>
<dbReference type="GO" id="GO:0016298">
    <property type="term" value="F:lipase activity"/>
    <property type="evidence" value="ECO:0007669"/>
    <property type="project" value="InterPro"/>
</dbReference>
<protein>
    <recommendedName>
        <fullName evidence="6">Lipase domain-containing protein</fullName>
    </recommendedName>
</protein>
<reference evidence="7" key="1">
    <citation type="submission" date="2023-03" db="EMBL/GenBank/DDBJ databases">
        <title>Chromosome-level genomes of two armyworms, Mythimna separata and Mythimna loreyi, provide insights into the biosynthesis and reception of sex pheromones.</title>
        <authorList>
            <person name="Zhao H."/>
        </authorList>
    </citation>
    <scope>NUCLEOTIDE SEQUENCE</scope>
    <source>
        <strain evidence="7">BeijingLab</strain>
        <tissue evidence="7">Pupa</tissue>
    </source>
</reference>
<name>A0AAD7YRP5_MYTSE</name>
<dbReference type="InterPro" id="IPR029058">
    <property type="entry name" value="AB_hydrolase_fold"/>
</dbReference>
<comment type="similarity">
    <text evidence="2 4">Belongs to the AB hydrolase superfamily. Lipase family.</text>
</comment>
<dbReference type="InterPro" id="IPR013818">
    <property type="entry name" value="Lipase"/>
</dbReference>
<organism evidence="7 8">
    <name type="scientific">Mythimna separata</name>
    <name type="common">Oriental armyworm</name>
    <name type="synonym">Pseudaletia separata</name>
    <dbReference type="NCBI Taxonomy" id="271217"/>
    <lineage>
        <taxon>Eukaryota</taxon>
        <taxon>Metazoa</taxon>
        <taxon>Ecdysozoa</taxon>
        <taxon>Arthropoda</taxon>
        <taxon>Hexapoda</taxon>
        <taxon>Insecta</taxon>
        <taxon>Pterygota</taxon>
        <taxon>Neoptera</taxon>
        <taxon>Endopterygota</taxon>
        <taxon>Lepidoptera</taxon>
        <taxon>Glossata</taxon>
        <taxon>Ditrysia</taxon>
        <taxon>Noctuoidea</taxon>
        <taxon>Noctuidae</taxon>
        <taxon>Noctuinae</taxon>
        <taxon>Hadenini</taxon>
        <taxon>Mythimna</taxon>
    </lineage>
</organism>
<comment type="subcellular location">
    <subcellularLocation>
        <location evidence="1">Secreted</location>
    </subcellularLocation>
</comment>
<dbReference type="SUPFAM" id="SSF53474">
    <property type="entry name" value="alpha/beta-Hydrolases"/>
    <property type="match status" value="1"/>
</dbReference>
<accession>A0AAD7YRP5</accession>
<dbReference type="AlphaFoldDB" id="A0AAD7YRP5"/>
<dbReference type="InterPro" id="IPR000734">
    <property type="entry name" value="TAG_lipase"/>
</dbReference>
<dbReference type="GO" id="GO:0017171">
    <property type="term" value="F:serine hydrolase activity"/>
    <property type="evidence" value="ECO:0007669"/>
    <property type="project" value="TreeGrafter"/>
</dbReference>
<feature type="chain" id="PRO_5042153002" description="Lipase domain-containing protein" evidence="5">
    <location>
        <begin position="23"/>
        <end position="378"/>
    </location>
</feature>
<evidence type="ECO:0000313" key="7">
    <source>
        <dbReference type="EMBL" id="KAJ8724198.1"/>
    </source>
</evidence>
<dbReference type="EMBL" id="JARGEI010000011">
    <property type="protein sequence ID" value="KAJ8724198.1"/>
    <property type="molecule type" value="Genomic_DNA"/>
</dbReference>
<dbReference type="Pfam" id="PF00151">
    <property type="entry name" value="Lipase"/>
    <property type="match status" value="1"/>
</dbReference>
<dbReference type="GO" id="GO:0005615">
    <property type="term" value="C:extracellular space"/>
    <property type="evidence" value="ECO:0007669"/>
    <property type="project" value="TreeGrafter"/>
</dbReference>
<dbReference type="PRINTS" id="PR00821">
    <property type="entry name" value="TAGLIPASE"/>
</dbReference>
<evidence type="ECO:0000256" key="4">
    <source>
        <dbReference type="RuleBase" id="RU004262"/>
    </source>
</evidence>
<evidence type="ECO:0000256" key="3">
    <source>
        <dbReference type="ARBA" id="ARBA00022525"/>
    </source>
</evidence>
<dbReference type="Gene3D" id="3.40.50.1820">
    <property type="entry name" value="alpha/beta hydrolase"/>
    <property type="match status" value="1"/>
</dbReference>
<dbReference type="PANTHER" id="PTHR11610:SF169">
    <property type="entry name" value="GH15759P-RELATED"/>
    <property type="match status" value="1"/>
</dbReference>
<feature type="signal peptide" evidence="5">
    <location>
        <begin position="1"/>
        <end position="22"/>
    </location>
</feature>
<evidence type="ECO:0000256" key="5">
    <source>
        <dbReference type="SAM" id="SignalP"/>
    </source>
</evidence>
<gene>
    <name evidence="7" type="ORF">PYW07_008178</name>
</gene>
<dbReference type="GO" id="GO:0016042">
    <property type="term" value="P:lipid catabolic process"/>
    <property type="evidence" value="ECO:0007669"/>
    <property type="project" value="TreeGrafter"/>
</dbReference>
<keyword evidence="3" id="KW-0964">Secreted</keyword>
<keyword evidence="5" id="KW-0732">Signal</keyword>
<evidence type="ECO:0000313" key="8">
    <source>
        <dbReference type="Proteomes" id="UP001231518"/>
    </source>
</evidence>
<evidence type="ECO:0000256" key="2">
    <source>
        <dbReference type="ARBA" id="ARBA00010701"/>
    </source>
</evidence>
<evidence type="ECO:0000256" key="1">
    <source>
        <dbReference type="ARBA" id="ARBA00004613"/>
    </source>
</evidence>
<feature type="domain" description="Lipase" evidence="6">
    <location>
        <begin position="102"/>
        <end position="310"/>
    </location>
</feature>
<proteinExistence type="inferred from homology"/>